<dbReference type="GO" id="GO:0032438">
    <property type="term" value="P:melanosome organization"/>
    <property type="evidence" value="ECO:0007669"/>
    <property type="project" value="TreeGrafter"/>
</dbReference>
<dbReference type="GO" id="GO:0005886">
    <property type="term" value="C:plasma membrane"/>
    <property type="evidence" value="ECO:0007669"/>
    <property type="project" value="TreeGrafter"/>
</dbReference>
<dbReference type="GO" id="GO:0007166">
    <property type="term" value="P:cell surface receptor signaling pathway"/>
    <property type="evidence" value="ECO:0007669"/>
    <property type="project" value="InterPro"/>
</dbReference>
<dbReference type="InterPro" id="IPR001414">
    <property type="entry name" value="GPR143"/>
</dbReference>
<gene>
    <name evidence="9" type="ORF">MNOR_LOCUS26162</name>
</gene>
<evidence type="ECO:0000256" key="6">
    <source>
        <dbReference type="SAM" id="Phobius"/>
    </source>
</evidence>
<dbReference type="GO" id="GO:0035643">
    <property type="term" value="F:L-DOPA receptor activity"/>
    <property type="evidence" value="ECO:0007669"/>
    <property type="project" value="TreeGrafter"/>
</dbReference>
<dbReference type="InterPro" id="IPR017981">
    <property type="entry name" value="GPCR_2-like_7TM"/>
</dbReference>
<dbReference type="InterPro" id="IPR017452">
    <property type="entry name" value="GPCR_Rhodpsn_7TM"/>
</dbReference>
<dbReference type="Pfam" id="PF02101">
    <property type="entry name" value="Ocular_alb"/>
    <property type="match status" value="1"/>
</dbReference>
<reference evidence="9 10" key="1">
    <citation type="submission" date="2024-05" db="EMBL/GenBank/DDBJ databases">
        <authorList>
            <person name="Wallberg A."/>
        </authorList>
    </citation>
    <scope>NUCLEOTIDE SEQUENCE [LARGE SCALE GENOMIC DNA]</scope>
</reference>
<evidence type="ECO:0000256" key="1">
    <source>
        <dbReference type="ARBA" id="ARBA00004141"/>
    </source>
</evidence>
<keyword evidence="10" id="KW-1185">Reference proteome</keyword>
<name>A0AAV2RK70_MEGNR</name>
<evidence type="ECO:0000256" key="2">
    <source>
        <dbReference type="ARBA" id="ARBA00022692"/>
    </source>
</evidence>
<accession>A0AAV2RK70</accession>
<dbReference type="PROSITE" id="PS50262">
    <property type="entry name" value="G_PROTEIN_RECEP_F1_2"/>
    <property type="match status" value="1"/>
</dbReference>
<dbReference type="Gene3D" id="1.20.1070.10">
    <property type="entry name" value="Rhodopsin 7-helix transmembrane proteins"/>
    <property type="match status" value="1"/>
</dbReference>
<dbReference type="GO" id="GO:0072545">
    <property type="term" value="F:L-tyrosine binding"/>
    <property type="evidence" value="ECO:0007669"/>
    <property type="project" value="InterPro"/>
</dbReference>
<evidence type="ECO:0000256" key="5">
    <source>
        <dbReference type="SAM" id="MobiDB-lite"/>
    </source>
</evidence>
<dbReference type="GO" id="GO:0072544">
    <property type="term" value="F:L-DOPA binding"/>
    <property type="evidence" value="ECO:0007669"/>
    <property type="project" value="InterPro"/>
</dbReference>
<dbReference type="PROSITE" id="PS50261">
    <property type="entry name" value="G_PROTEIN_RECEP_F2_4"/>
    <property type="match status" value="1"/>
</dbReference>
<dbReference type="SUPFAM" id="SSF81321">
    <property type="entry name" value="Family A G protein-coupled receptor-like"/>
    <property type="match status" value="1"/>
</dbReference>
<evidence type="ECO:0000313" key="10">
    <source>
        <dbReference type="Proteomes" id="UP001497623"/>
    </source>
</evidence>
<feature type="transmembrane region" description="Helical" evidence="6">
    <location>
        <begin position="277"/>
        <end position="298"/>
    </location>
</feature>
<comment type="subcellular location">
    <subcellularLocation>
        <location evidence="1">Membrane</location>
        <topology evidence="1">Multi-pass membrane protein</topology>
    </subcellularLocation>
</comment>
<feature type="transmembrane region" description="Helical" evidence="6">
    <location>
        <begin position="192"/>
        <end position="213"/>
    </location>
</feature>
<dbReference type="AlphaFoldDB" id="A0AAV2RK70"/>
<evidence type="ECO:0000259" key="7">
    <source>
        <dbReference type="PROSITE" id="PS50261"/>
    </source>
</evidence>
<dbReference type="PRINTS" id="PR00965">
    <property type="entry name" value="OCULARALBNSM"/>
</dbReference>
<feature type="transmembrane region" description="Helical" evidence="6">
    <location>
        <begin position="243"/>
        <end position="265"/>
    </location>
</feature>
<dbReference type="Proteomes" id="UP001497623">
    <property type="component" value="Unassembled WGS sequence"/>
</dbReference>
<keyword evidence="3 6" id="KW-1133">Transmembrane helix</keyword>
<feature type="domain" description="G-protein coupled receptors family 1 profile" evidence="8">
    <location>
        <begin position="42"/>
        <end position="298"/>
    </location>
</feature>
<feature type="transmembrane region" description="Helical" evidence="6">
    <location>
        <begin position="71"/>
        <end position="88"/>
    </location>
</feature>
<comment type="caution">
    <text evidence="9">The sequence shown here is derived from an EMBL/GenBank/DDBJ whole genome shotgun (WGS) entry which is preliminary data.</text>
</comment>
<dbReference type="EMBL" id="CAXKWB010025755">
    <property type="protein sequence ID" value="CAL4128617.1"/>
    <property type="molecule type" value="Genomic_DNA"/>
</dbReference>
<dbReference type="PANTHER" id="PTHR15177:SF2">
    <property type="entry name" value="G-PROTEIN COUPLED RECEPTOR 143"/>
    <property type="match status" value="1"/>
</dbReference>
<dbReference type="GO" id="GO:0035240">
    <property type="term" value="F:dopamine binding"/>
    <property type="evidence" value="ECO:0007669"/>
    <property type="project" value="InterPro"/>
</dbReference>
<feature type="transmembrane region" description="Helical" evidence="6">
    <location>
        <begin position="151"/>
        <end position="172"/>
    </location>
</feature>
<keyword evidence="2 6" id="KW-0812">Transmembrane</keyword>
<feature type="region of interest" description="Disordered" evidence="5">
    <location>
        <begin position="330"/>
        <end position="353"/>
    </location>
</feature>
<evidence type="ECO:0008006" key="11">
    <source>
        <dbReference type="Google" id="ProtNLM"/>
    </source>
</evidence>
<dbReference type="PANTHER" id="PTHR15177">
    <property type="entry name" value="G-PROTEIN COUPLED RECEPTOR 143"/>
    <property type="match status" value="1"/>
</dbReference>
<protein>
    <recommendedName>
        <fullName evidence="11">G-protein coupled receptor 143</fullName>
    </recommendedName>
</protein>
<dbReference type="GO" id="GO:0050848">
    <property type="term" value="P:regulation of calcium-mediated signaling"/>
    <property type="evidence" value="ECO:0007669"/>
    <property type="project" value="TreeGrafter"/>
</dbReference>
<feature type="transmembrane region" description="Helical" evidence="6">
    <location>
        <begin position="29"/>
        <end position="51"/>
    </location>
</feature>
<feature type="domain" description="G-protein coupled receptors family 2 profile 2" evidence="7">
    <location>
        <begin position="26"/>
        <end position="302"/>
    </location>
</feature>
<evidence type="ECO:0000256" key="4">
    <source>
        <dbReference type="ARBA" id="ARBA00023136"/>
    </source>
</evidence>
<feature type="transmembrane region" description="Helical" evidence="6">
    <location>
        <begin position="108"/>
        <end position="130"/>
    </location>
</feature>
<evidence type="ECO:0000259" key="8">
    <source>
        <dbReference type="PROSITE" id="PS50262"/>
    </source>
</evidence>
<proteinExistence type="predicted"/>
<sequence length="410" mass="47016">MASPTIESLCCISSMNPFTKEFLSDFHTIPYNSVSVVSAILGIAGAVYQVLPRSSPVYSQRRTFRTRGRVIIKWLAMADLMASIGILIRSASWLGDDTFGSKPDDSKLGQILCVITSGWIHYFYTATYFWTFTYALDVKLVMQNKSINHRIYHLICWTVPLIMCLVGLLFLYLPDLNCHDSPSPYLTFLPNYMSTFIPILFVMISNPILYYIAFAKVEEQITSARGRFTDSERHIVDTLRRKFLMINVVFYICWLPNILNGIILWSDWENLPKITLFVIWYLMAVLNPLQAVFNSVVYRSWAPGSTILWPKWLTKICCCTNYHQWDDSIPRDDDDTAQGAEQMPVTRPGESPALRSVPRSVLMKLAHERTPLIPAGLEDTTSGEEEYTEAIKRMKETPQLYFTRGDDTRI</sequence>
<evidence type="ECO:0000313" key="9">
    <source>
        <dbReference type="EMBL" id="CAL4128617.1"/>
    </source>
</evidence>
<evidence type="ECO:0000256" key="3">
    <source>
        <dbReference type="ARBA" id="ARBA00022989"/>
    </source>
</evidence>
<keyword evidence="4 6" id="KW-0472">Membrane</keyword>
<organism evidence="9 10">
    <name type="scientific">Meganyctiphanes norvegica</name>
    <name type="common">Northern krill</name>
    <name type="synonym">Thysanopoda norvegica</name>
    <dbReference type="NCBI Taxonomy" id="48144"/>
    <lineage>
        <taxon>Eukaryota</taxon>
        <taxon>Metazoa</taxon>
        <taxon>Ecdysozoa</taxon>
        <taxon>Arthropoda</taxon>
        <taxon>Crustacea</taxon>
        <taxon>Multicrustacea</taxon>
        <taxon>Malacostraca</taxon>
        <taxon>Eumalacostraca</taxon>
        <taxon>Eucarida</taxon>
        <taxon>Euphausiacea</taxon>
        <taxon>Euphausiidae</taxon>
        <taxon>Meganyctiphanes</taxon>
    </lineage>
</organism>